<evidence type="ECO:0000256" key="6">
    <source>
        <dbReference type="ARBA" id="ARBA00023306"/>
    </source>
</evidence>
<dbReference type="AlphaFoldDB" id="A0AAV1YHY2"/>
<dbReference type="GO" id="GO:0051258">
    <property type="term" value="P:protein polymerization"/>
    <property type="evidence" value="ECO:0007669"/>
    <property type="project" value="UniProtKB-ARBA"/>
</dbReference>
<accession>A0AAV1YHY2</accession>
<keyword evidence="4" id="KW-0132">Cell division</keyword>
<evidence type="ECO:0000256" key="2">
    <source>
        <dbReference type="ARBA" id="ARBA00022473"/>
    </source>
</evidence>
<dbReference type="PANTHER" id="PTHR31083:SF6">
    <property type="entry name" value="PROTEIN SOSEKI 3"/>
    <property type="match status" value="1"/>
</dbReference>
<evidence type="ECO:0000313" key="11">
    <source>
        <dbReference type="Proteomes" id="UP001497480"/>
    </source>
</evidence>
<reference evidence="10 11" key="1">
    <citation type="submission" date="2024-03" db="EMBL/GenBank/DDBJ databases">
        <authorList>
            <person name="Martinez-Hernandez J."/>
        </authorList>
    </citation>
    <scope>NUCLEOTIDE SEQUENCE [LARGE SCALE GENOMIC DNA]</scope>
</reference>
<dbReference type="InterPro" id="IPR010369">
    <property type="entry name" value="SOK"/>
</dbReference>
<evidence type="ECO:0000256" key="3">
    <source>
        <dbReference type="ARBA" id="ARBA00022475"/>
    </source>
</evidence>
<feature type="region of interest" description="Disordered" evidence="8">
    <location>
        <begin position="63"/>
        <end position="118"/>
    </location>
</feature>
<keyword evidence="6" id="KW-0131">Cell cycle</keyword>
<evidence type="ECO:0000259" key="9">
    <source>
        <dbReference type="Pfam" id="PF06136"/>
    </source>
</evidence>
<gene>
    <name evidence="10" type="ORF">LLUT_LOCUS33683</name>
</gene>
<organism evidence="10 11">
    <name type="scientific">Lupinus luteus</name>
    <name type="common">European yellow lupine</name>
    <dbReference type="NCBI Taxonomy" id="3873"/>
    <lineage>
        <taxon>Eukaryota</taxon>
        <taxon>Viridiplantae</taxon>
        <taxon>Streptophyta</taxon>
        <taxon>Embryophyta</taxon>
        <taxon>Tracheophyta</taxon>
        <taxon>Spermatophyta</taxon>
        <taxon>Magnoliopsida</taxon>
        <taxon>eudicotyledons</taxon>
        <taxon>Gunneridae</taxon>
        <taxon>Pentapetalae</taxon>
        <taxon>rosids</taxon>
        <taxon>fabids</taxon>
        <taxon>Fabales</taxon>
        <taxon>Fabaceae</taxon>
        <taxon>Papilionoideae</taxon>
        <taxon>50 kb inversion clade</taxon>
        <taxon>genistoids sensu lato</taxon>
        <taxon>core genistoids</taxon>
        <taxon>Genisteae</taxon>
        <taxon>Lupinus</taxon>
    </lineage>
</organism>
<dbReference type="PANTHER" id="PTHR31083">
    <property type="entry name" value="UPSTREAM OF FLC PROTEIN (DUF966)"/>
    <property type="match status" value="1"/>
</dbReference>
<protein>
    <recommendedName>
        <fullName evidence="9">SOSEKI DIX-like domain-containing protein</fullName>
    </recommendedName>
</protein>
<evidence type="ECO:0000313" key="10">
    <source>
        <dbReference type="EMBL" id="CAL0332623.1"/>
    </source>
</evidence>
<evidence type="ECO:0000256" key="1">
    <source>
        <dbReference type="ARBA" id="ARBA00004413"/>
    </source>
</evidence>
<keyword evidence="5" id="KW-0472">Membrane</keyword>
<comment type="caution">
    <text evidence="10">The sequence shown here is derived from an EMBL/GenBank/DDBJ whole genome shotgun (WGS) entry which is preliminary data.</text>
</comment>
<name>A0AAV1YHY2_LUPLU</name>
<comment type="similarity">
    <text evidence="7">Belongs to the SOSEKI family.</text>
</comment>
<keyword evidence="2" id="KW-0217">Developmental protein</keyword>
<evidence type="ECO:0000256" key="7">
    <source>
        <dbReference type="ARBA" id="ARBA00024211"/>
    </source>
</evidence>
<evidence type="ECO:0000256" key="8">
    <source>
        <dbReference type="SAM" id="MobiDB-lite"/>
    </source>
</evidence>
<dbReference type="EMBL" id="CAXHTB010000024">
    <property type="protein sequence ID" value="CAL0332623.1"/>
    <property type="molecule type" value="Genomic_DNA"/>
</dbReference>
<sequence length="194" mass="21235">MVSLYSWSCKRSYKNGFVWHDLFEDDLILPARGSEYVLKGSELIDESNSDHFIPISNIEVQSLKQSPEPVSSRSHDEASSSSSLNGKETRNSLKDELSPGKHTGSSDVSPKSSAGKSGPLILHSTEYKICNKTEVLADASTQTEENDYRPDIQKTCTRGVSTDDGSAEPECNRICGAEEPQVKDGSEICRDCAL</sequence>
<feature type="compositionally biased region" description="Basic and acidic residues" evidence="8">
    <location>
        <begin position="87"/>
        <end position="99"/>
    </location>
</feature>
<dbReference type="InterPro" id="IPR048351">
    <property type="entry name" value="SOK_DIX"/>
</dbReference>
<dbReference type="GO" id="GO:0051301">
    <property type="term" value="P:cell division"/>
    <property type="evidence" value="ECO:0007669"/>
    <property type="project" value="UniProtKB-KW"/>
</dbReference>
<keyword evidence="3" id="KW-1003">Cell membrane</keyword>
<dbReference type="Pfam" id="PF06136">
    <property type="entry name" value="SOK"/>
    <property type="match status" value="1"/>
</dbReference>
<feature type="compositionally biased region" description="Polar residues" evidence="8">
    <location>
        <begin position="103"/>
        <end position="115"/>
    </location>
</feature>
<comment type="subcellular location">
    <subcellularLocation>
        <location evidence="1">Cell membrane</location>
        <topology evidence="1">Peripheral membrane protein</topology>
        <orientation evidence="1">Cytoplasmic side</orientation>
    </subcellularLocation>
</comment>
<evidence type="ECO:0000256" key="4">
    <source>
        <dbReference type="ARBA" id="ARBA00022618"/>
    </source>
</evidence>
<feature type="domain" description="SOSEKI DIX-like" evidence="9">
    <location>
        <begin position="1"/>
        <end position="44"/>
    </location>
</feature>
<proteinExistence type="inferred from homology"/>
<dbReference type="GO" id="GO:0005886">
    <property type="term" value="C:plasma membrane"/>
    <property type="evidence" value="ECO:0007669"/>
    <property type="project" value="UniProtKB-SubCell"/>
</dbReference>
<evidence type="ECO:0000256" key="5">
    <source>
        <dbReference type="ARBA" id="ARBA00023136"/>
    </source>
</evidence>
<dbReference type="Proteomes" id="UP001497480">
    <property type="component" value="Unassembled WGS sequence"/>
</dbReference>
<keyword evidence="11" id="KW-1185">Reference proteome</keyword>